<accession>A0ABN3L4D1</accession>
<feature type="chain" id="PRO_5045156572" evidence="1">
    <location>
        <begin position="28"/>
        <end position="106"/>
    </location>
</feature>
<evidence type="ECO:0000256" key="1">
    <source>
        <dbReference type="SAM" id="SignalP"/>
    </source>
</evidence>
<comment type="caution">
    <text evidence="2">The sequence shown here is derived from an EMBL/GenBank/DDBJ whole genome shotgun (WGS) entry which is preliminary data.</text>
</comment>
<organism evidence="2 3">
    <name type="scientific">Streptomyces longisporus</name>
    <dbReference type="NCBI Taxonomy" id="1948"/>
    <lineage>
        <taxon>Bacteria</taxon>
        <taxon>Bacillati</taxon>
        <taxon>Actinomycetota</taxon>
        <taxon>Actinomycetes</taxon>
        <taxon>Kitasatosporales</taxon>
        <taxon>Streptomycetaceae</taxon>
        <taxon>Streptomyces</taxon>
    </lineage>
</organism>
<name>A0ABN3L4D1_STRLO</name>
<dbReference type="Proteomes" id="UP001501777">
    <property type="component" value="Unassembled WGS sequence"/>
</dbReference>
<feature type="signal peptide" evidence="1">
    <location>
        <begin position="1"/>
        <end position="27"/>
    </location>
</feature>
<sequence length="106" mass="10986">MKRVLHLGACTAAILVGTFAPATAAHAAPATSAAATADYVCATLTSHFSTTGLWLEGTNCTGPTDLAWEYRTITTTGGSAVWRCLNWSYRSDESAPVITSGCSNVS</sequence>
<reference evidence="2 3" key="1">
    <citation type="journal article" date="2019" name="Int. J. Syst. Evol. Microbiol.">
        <title>The Global Catalogue of Microorganisms (GCM) 10K type strain sequencing project: providing services to taxonomists for standard genome sequencing and annotation.</title>
        <authorList>
            <consortium name="The Broad Institute Genomics Platform"/>
            <consortium name="The Broad Institute Genome Sequencing Center for Infectious Disease"/>
            <person name="Wu L."/>
            <person name="Ma J."/>
        </authorList>
    </citation>
    <scope>NUCLEOTIDE SEQUENCE [LARGE SCALE GENOMIC DNA]</scope>
    <source>
        <strain evidence="2 3">JCM 4395</strain>
    </source>
</reference>
<keyword evidence="1" id="KW-0732">Signal</keyword>
<protein>
    <submittedName>
        <fullName evidence="2">Uncharacterized protein</fullName>
    </submittedName>
</protein>
<evidence type="ECO:0000313" key="2">
    <source>
        <dbReference type="EMBL" id="GAA2477601.1"/>
    </source>
</evidence>
<keyword evidence="3" id="KW-1185">Reference proteome</keyword>
<dbReference type="EMBL" id="BAAASG010000002">
    <property type="protein sequence ID" value="GAA2477601.1"/>
    <property type="molecule type" value="Genomic_DNA"/>
</dbReference>
<evidence type="ECO:0000313" key="3">
    <source>
        <dbReference type="Proteomes" id="UP001501777"/>
    </source>
</evidence>
<gene>
    <name evidence="2" type="ORF">GCM10010276_12280</name>
</gene>
<proteinExistence type="predicted"/>